<dbReference type="Proteomes" id="UP001391051">
    <property type="component" value="Unassembled WGS sequence"/>
</dbReference>
<organism evidence="2 3">
    <name type="scientific">Apiospora aurea</name>
    <dbReference type="NCBI Taxonomy" id="335848"/>
    <lineage>
        <taxon>Eukaryota</taxon>
        <taxon>Fungi</taxon>
        <taxon>Dikarya</taxon>
        <taxon>Ascomycota</taxon>
        <taxon>Pezizomycotina</taxon>
        <taxon>Sordariomycetes</taxon>
        <taxon>Xylariomycetidae</taxon>
        <taxon>Amphisphaeriales</taxon>
        <taxon>Apiosporaceae</taxon>
        <taxon>Apiospora</taxon>
    </lineage>
</organism>
<proteinExistence type="predicted"/>
<feature type="compositionally biased region" description="Basic residues" evidence="1">
    <location>
        <begin position="28"/>
        <end position="38"/>
    </location>
</feature>
<gene>
    <name evidence="2" type="ORF">PG986_001894</name>
</gene>
<name>A0ABR1QY52_9PEZI</name>
<evidence type="ECO:0000256" key="1">
    <source>
        <dbReference type="SAM" id="MobiDB-lite"/>
    </source>
</evidence>
<reference evidence="2 3" key="1">
    <citation type="submission" date="2023-01" db="EMBL/GenBank/DDBJ databases">
        <title>Analysis of 21 Apiospora genomes using comparative genomics revels a genus with tremendous synthesis potential of carbohydrate active enzymes and secondary metabolites.</title>
        <authorList>
            <person name="Sorensen T."/>
        </authorList>
    </citation>
    <scope>NUCLEOTIDE SEQUENCE [LARGE SCALE GENOMIC DNA]</scope>
    <source>
        <strain evidence="2 3">CBS 24483</strain>
    </source>
</reference>
<dbReference type="GeneID" id="92071178"/>
<keyword evidence="3" id="KW-1185">Reference proteome</keyword>
<feature type="region of interest" description="Disordered" evidence="1">
    <location>
        <begin position="122"/>
        <end position="183"/>
    </location>
</feature>
<dbReference type="EMBL" id="JAQQWE010000001">
    <property type="protein sequence ID" value="KAK7967617.1"/>
    <property type="molecule type" value="Genomic_DNA"/>
</dbReference>
<accession>A0ABR1QY52</accession>
<comment type="caution">
    <text evidence="2">The sequence shown here is derived from an EMBL/GenBank/DDBJ whole genome shotgun (WGS) entry which is preliminary data.</text>
</comment>
<protein>
    <submittedName>
        <fullName evidence="2">Uncharacterized protein</fullName>
    </submittedName>
</protein>
<feature type="region of interest" description="Disordered" evidence="1">
    <location>
        <begin position="1"/>
        <end position="102"/>
    </location>
</feature>
<evidence type="ECO:0000313" key="3">
    <source>
        <dbReference type="Proteomes" id="UP001391051"/>
    </source>
</evidence>
<sequence length="183" mass="20846">MNTPLSLGSRKRRQAPTPESLPNGVDRRPRKKPKHLHLSRPPPRFWDNLSKTPLIRGALGELDRRNAVEHPGTPADDRPNTRTAAASRSFQSASAYLEASTPARLRRIKRFQGREARICQISEDLRRRKRGSQSPTKRSSNTTSTKSTGPYDRAFQQHLINHNVYPHRYEYPDGGTPSTFRQS</sequence>
<evidence type="ECO:0000313" key="2">
    <source>
        <dbReference type="EMBL" id="KAK7967617.1"/>
    </source>
</evidence>
<feature type="compositionally biased region" description="Low complexity" evidence="1">
    <location>
        <begin position="84"/>
        <end position="95"/>
    </location>
</feature>
<dbReference type="RefSeq" id="XP_066707009.1">
    <property type="nucleotide sequence ID" value="XM_066838116.1"/>
</dbReference>
<feature type="compositionally biased region" description="Low complexity" evidence="1">
    <location>
        <begin position="134"/>
        <end position="148"/>
    </location>
</feature>